<evidence type="ECO:0000313" key="8">
    <source>
        <dbReference type="EMBL" id="CAL4084853.1"/>
    </source>
</evidence>
<evidence type="ECO:0000259" key="7">
    <source>
        <dbReference type="PROSITE" id="PS50177"/>
    </source>
</evidence>
<dbReference type="InterPro" id="IPR015245">
    <property type="entry name" value="Tap_RNA-bd"/>
</dbReference>
<evidence type="ECO:0000256" key="4">
    <source>
        <dbReference type="ARBA" id="ARBA00022816"/>
    </source>
</evidence>
<reference evidence="8 9" key="1">
    <citation type="submission" date="2024-05" db="EMBL/GenBank/DDBJ databases">
        <authorList>
            <person name="Wallberg A."/>
        </authorList>
    </citation>
    <scope>NUCLEOTIDE SEQUENCE [LARGE SCALE GENOMIC DNA]</scope>
</reference>
<protein>
    <recommendedName>
        <fullName evidence="7">NTF2 domain-containing protein</fullName>
    </recommendedName>
</protein>
<proteinExistence type="inferred from homology"/>
<gene>
    <name evidence="8" type="ORF">MNOR_LOCUS12539</name>
</gene>
<dbReference type="GO" id="GO:0016973">
    <property type="term" value="P:poly(A)+ mRNA export from nucleus"/>
    <property type="evidence" value="ECO:0007669"/>
    <property type="project" value="TreeGrafter"/>
</dbReference>
<dbReference type="SUPFAM" id="SSF54928">
    <property type="entry name" value="RNA-binding domain, RBD"/>
    <property type="match status" value="1"/>
</dbReference>
<feature type="domain" description="NTF2" evidence="7">
    <location>
        <begin position="346"/>
        <end position="465"/>
    </location>
</feature>
<dbReference type="InterPro" id="IPR030217">
    <property type="entry name" value="NXF_fam"/>
</dbReference>
<evidence type="ECO:0000313" key="9">
    <source>
        <dbReference type="Proteomes" id="UP001497623"/>
    </source>
</evidence>
<feature type="non-terminal residue" evidence="8">
    <location>
        <position position="470"/>
    </location>
</feature>
<dbReference type="InterPro" id="IPR018222">
    <property type="entry name" value="Nuclear_transport_factor_2_euk"/>
</dbReference>
<dbReference type="InterPro" id="IPR032710">
    <property type="entry name" value="NTF2-like_dom_sf"/>
</dbReference>
<dbReference type="InterPro" id="IPR057125">
    <property type="entry name" value="NXF1/2/3/5-like_LRR"/>
</dbReference>
<dbReference type="InterPro" id="IPR002075">
    <property type="entry name" value="NTF2_dom"/>
</dbReference>
<keyword evidence="3" id="KW-0813">Transport</keyword>
<evidence type="ECO:0000256" key="5">
    <source>
        <dbReference type="ARBA" id="ARBA00023242"/>
    </source>
</evidence>
<feature type="region of interest" description="Disordered" evidence="6">
    <location>
        <begin position="29"/>
        <end position="50"/>
    </location>
</feature>
<comment type="similarity">
    <text evidence="2">Belongs to the NXF family.</text>
</comment>
<evidence type="ECO:0000256" key="2">
    <source>
        <dbReference type="ARBA" id="ARBA00009285"/>
    </source>
</evidence>
<dbReference type="Pfam" id="PF02136">
    <property type="entry name" value="NTF2"/>
    <property type="match status" value="1"/>
</dbReference>
<dbReference type="InterPro" id="IPR012677">
    <property type="entry name" value="Nucleotide-bd_a/b_plait_sf"/>
</dbReference>
<comment type="caution">
    <text evidence="8">The sequence shown here is derived from an EMBL/GenBank/DDBJ whole genome shotgun (WGS) entry which is preliminary data.</text>
</comment>
<dbReference type="PROSITE" id="PS50177">
    <property type="entry name" value="NTF2_DOMAIN"/>
    <property type="match status" value="1"/>
</dbReference>
<feature type="compositionally biased region" description="Basic residues" evidence="6">
    <location>
        <begin position="35"/>
        <end position="50"/>
    </location>
</feature>
<comment type="subcellular location">
    <subcellularLocation>
        <location evidence="1">Nucleus</location>
    </subcellularLocation>
</comment>
<keyword evidence="4" id="KW-0509">mRNA transport</keyword>
<dbReference type="InterPro" id="IPR035979">
    <property type="entry name" value="RBD_domain_sf"/>
</dbReference>
<dbReference type="PANTHER" id="PTHR10662:SF22">
    <property type="entry name" value="NUCLEAR RNA EXPORT FACTOR 1"/>
    <property type="match status" value="1"/>
</dbReference>
<dbReference type="Gene3D" id="3.30.70.330">
    <property type="match status" value="1"/>
</dbReference>
<dbReference type="Pfam" id="PF09162">
    <property type="entry name" value="Tap-RNA_bind"/>
    <property type="match status" value="1"/>
</dbReference>
<dbReference type="Pfam" id="PF24048">
    <property type="entry name" value="LRR_NXF1-5"/>
    <property type="match status" value="1"/>
</dbReference>
<dbReference type="GO" id="GO:0003723">
    <property type="term" value="F:RNA binding"/>
    <property type="evidence" value="ECO:0007669"/>
    <property type="project" value="InterPro"/>
</dbReference>
<accession>A0AAV2QJ19</accession>
<keyword evidence="9" id="KW-1185">Reference proteome</keyword>
<dbReference type="GO" id="GO:0005634">
    <property type="term" value="C:nucleus"/>
    <property type="evidence" value="ECO:0007669"/>
    <property type="project" value="UniProtKB-SubCell"/>
</dbReference>
<dbReference type="GO" id="GO:0005737">
    <property type="term" value="C:cytoplasm"/>
    <property type="evidence" value="ECO:0007669"/>
    <property type="project" value="InterPro"/>
</dbReference>
<evidence type="ECO:0000256" key="1">
    <source>
        <dbReference type="ARBA" id="ARBA00004123"/>
    </source>
</evidence>
<dbReference type="SUPFAM" id="SSF54427">
    <property type="entry name" value="NTF2-like"/>
    <property type="match status" value="1"/>
</dbReference>
<dbReference type="Gene3D" id="3.80.10.10">
    <property type="entry name" value="Ribonuclease Inhibitor"/>
    <property type="match status" value="1"/>
</dbReference>
<evidence type="ECO:0000256" key="6">
    <source>
        <dbReference type="SAM" id="MobiDB-lite"/>
    </source>
</evidence>
<keyword evidence="5" id="KW-0539">Nucleus</keyword>
<organism evidence="8 9">
    <name type="scientific">Meganyctiphanes norvegica</name>
    <name type="common">Northern krill</name>
    <name type="synonym">Thysanopoda norvegica</name>
    <dbReference type="NCBI Taxonomy" id="48144"/>
    <lineage>
        <taxon>Eukaryota</taxon>
        <taxon>Metazoa</taxon>
        <taxon>Ecdysozoa</taxon>
        <taxon>Arthropoda</taxon>
        <taxon>Crustacea</taxon>
        <taxon>Multicrustacea</taxon>
        <taxon>Malacostraca</taxon>
        <taxon>Eumalacostraca</taxon>
        <taxon>Eucarida</taxon>
        <taxon>Euphausiacea</taxon>
        <taxon>Euphausiidae</taxon>
        <taxon>Meganyctiphanes</taxon>
    </lineage>
</organism>
<dbReference type="SUPFAM" id="SSF52058">
    <property type="entry name" value="L domain-like"/>
    <property type="match status" value="1"/>
</dbReference>
<sequence length="470" mass="52178">MGKKKGKKRQKDKPSLLCVKDTLMSLDMEDGDRRKGAKHSSKARRKIKQQLKKERKMFIDMEKAASKANSGGWNSIKVSGGATMEKNFLLSSIGNYVETEFQPLGYHKIGTSCCFYLEGNGEAADAIEGLDKRLTGPDGEILKILVTKCDAPDLVLNTDQLQILKEVMARRYDTNTSLLDLSDFHHDTELVTKNILASLKSTAIIKQVLRIIRENVPDLKALNLSNNKLHTIHIKPLQALQNDKSLLAAINLENNNIGGTGVFKILKVFPLSELNVEFNPVVKEFKSPLKYIQTVRKELPNLNILDNVDIKSFLLENETPIIAPPKLDTTNDKSEKVPDSALTESMARTFLEQYYSLIDTENREGLIAAYIPEGRLEIDSHISTITSAIFEGHEKIKQALGLLPATQHQHSTFSFNLTMTSSSAVAIVQGQCLISGETGAVNFSRSMTIVPYNSGLCCSRDILQLKSMPS</sequence>
<name>A0AAV2QJ19_MEGNR</name>
<dbReference type="AlphaFoldDB" id="A0AAV2QJ19"/>
<evidence type="ECO:0000256" key="3">
    <source>
        <dbReference type="ARBA" id="ARBA00022448"/>
    </source>
</evidence>
<dbReference type="EMBL" id="CAXKWB010006893">
    <property type="protein sequence ID" value="CAL4084853.1"/>
    <property type="molecule type" value="Genomic_DNA"/>
</dbReference>
<dbReference type="InterPro" id="IPR032675">
    <property type="entry name" value="LRR_dom_sf"/>
</dbReference>
<dbReference type="Proteomes" id="UP001497623">
    <property type="component" value="Unassembled WGS sequence"/>
</dbReference>
<dbReference type="Gene3D" id="3.10.450.50">
    <property type="match status" value="1"/>
</dbReference>
<dbReference type="PANTHER" id="PTHR10662">
    <property type="entry name" value="NUCLEAR RNA EXPORT FACTOR"/>
    <property type="match status" value="1"/>
</dbReference>